<keyword evidence="9" id="KW-1185">Reference proteome</keyword>
<feature type="domain" description="Response regulatory" evidence="7">
    <location>
        <begin position="6"/>
        <end position="122"/>
    </location>
</feature>
<proteinExistence type="predicted"/>
<dbReference type="Pfam" id="PF00196">
    <property type="entry name" value="GerE"/>
    <property type="match status" value="1"/>
</dbReference>
<dbReference type="RefSeq" id="WP_217067422.1">
    <property type="nucleotide sequence ID" value="NZ_JAHQCS010000131.1"/>
</dbReference>
<reference evidence="8 9" key="1">
    <citation type="submission" date="2021-06" db="EMBL/GenBank/DDBJ databases">
        <title>Bacillus sp. RD4P76, an endophyte from a halophyte.</title>
        <authorList>
            <person name="Sun J.-Q."/>
        </authorList>
    </citation>
    <scope>NUCLEOTIDE SEQUENCE [LARGE SCALE GENOMIC DNA]</scope>
    <source>
        <strain evidence="8 9">CGMCC 1.15917</strain>
    </source>
</reference>
<evidence type="ECO:0000313" key="9">
    <source>
        <dbReference type="Proteomes" id="UP000784880"/>
    </source>
</evidence>
<sequence length="209" mass="23331">MNDTIKVLVVDDHDMVRMGLVTYLSVEDDIEVVGEGSDGFEAVQKAKELSPDVILMDLLMDGMNGIDATKKIMEEMDNIKVIVLTSYLDDEMLFPVMEAGAFSYLLKTSSATEIVDAIRKAKKGEPTFQGKVTQKMFQHMHSKPKHDELTNREKEVLALIGQGKTNKEIATALFIGIKTVKTHVSHILAKLELEDRTQAAIYANKHHLT</sequence>
<protein>
    <submittedName>
        <fullName evidence="8">Response regulator transcription factor</fullName>
    </submittedName>
</protein>
<dbReference type="InterPro" id="IPR058245">
    <property type="entry name" value="NreC/VraR/RcsB-like_REC"/>
</dbReference>
<dbReference type="Pfam" id="PF00072">
    <property type="entry name" value="Response_reg"/>
    <property type="match status" value="1"/>
</dbReference>
<organism evidence="8 9">
    <name type="scientific">Evansella tamaricis</name>
    <dbReference type="NCBI Taxonomy" id="2069301"/>
    <lineage>
        <taxon>Bacteria</taxon>
        <taxon>Bacillati</taxon>
        <taxon>Bacillota</taxon>
        <taxon>Bacilli</taxon>
        <taxon>Bacillales</taxon>
        <taxon>Bacillaceae</taxon>
        <taxon>Evansella</taxon>
    </lineage>
</organism>
<dbReference type="PANTHER" id="PTHR43214">
    <property type="entry name" value="TWO-COMPONENT RESPONSE REGULATOR"/>
    <property type="match status" value="1"/>
</dbReference>
<dbReference type="InterPro" id="IPR001789">
    <property type="entry name" value="Sig_transdc_resp-reg_receiver"/>
</dbReference>
<keyword evidence="3" id="KW-0238">DNA-binding</keyword>
<keyword evidence="4" id="KW-0804">Transcription</keyword>
<dbReference type="PROSITE" id="PS50110">
    <property type="entry name" value="RESPONSE_REGULATORY"/>
    <property type="match status" value="1"/>
</dbReference>
<feature type="domain" description="HTH luxR-type" evidence="6">
    <location>
        <begin position="142"/>
        <end position="207"/>
    </location>
</feature>
<feature type="modified residue" description="4-aspartylphosphate" evidence="5">
    <location>
        <position position="57"/>
    </location>
</feature>
<dbReference type="InterPro" id="IPR000792">
    <property type="entry name" value="Tscrpt_reg_LuxR_C"/>
</dbReference>
<dbReference type="SMART" id="SM00421">
    <property type="entry name" value="HTH_LUXR"/>
    <property type="match status" value="1"/>
</dbReference>
<dbReference type="CDD" id="cd17535">
    <property type="entry name" value="REC_NarL-like"/>
    <property type="match status" value="1"/>
</dbReference>
<dbReference type="EMBL" id="JAHQCS010000131">
    <property type="protein sequence ID" value="MBU9713263.1"/>
    <property type="molecule type" value="Genomic_DNA"/>
</dbReference>
<dbReference type="PANTHER" id="PTHR43214:SF37">
    <property type="entry name" value="TRANSCRIPTIONAL REGULATORY PROTEIN YDFI"/>
    <property type="match status" value="1"/>
</dbReference>
<evidence type="ECO:0000256" key="2">
    <source>
        <dbReference type="ARBA" id="ARBA00023015"/>
    </source>
</evidence>
<keyword evidence="2" id="KW-0805">Transcription regulation</keyword>
<evidence type="ECO:0000256" key="4">
    <source>
        <dbReference type="ARBA" id="ARBA00023163"/>
    </source>
</evidence>
<dbReference type="Proteomes" id="UP000784880">
    <property type="component" value="Unassembled WGS sequence"/>
</dbReference>
<dbReference type="PROSITE" id="PS00622">
    <property type="entry name" value="HTH_LUXR_1"/>
    <property type="match status" value="1"/>
</dbReference>
<evidence type="ECO:0000259" key="6">
    <source>
        <dbReference type="PROSITE" id="PS50043"/>
    </source>
</evidence>
<dbReference type="CDD" id="cd06170">
    <property type="entry name" value="LuxR_C_like"/>
    <property type="match status" value="1"/>
</dbReference>
<evidence type="ECO:0000256" key="5">
    <source>
        <dbReference type="PROSITE-ProRule" id="PRU00169"/>
    </source>
</evidence>
<name>A0ABS6JI08_9BACI</name>
<accession>A0ABS6JI08</accession>
<dbReference type="InterPro" id="IPR039420">
    <property type="entry name" value="WalR-like"/>
</dbReference>
<dbReference type="PROSITE" id="PS50043">
    <property type="entry name" value="HTH_LUXR_2"/>
    <property type="match status" value="1"/>
</dbReference>
<evidence type="ECO:0000259" key="7">
    <source>
        <dbReference type="PROSITE" id="PS50110"/>
    </source>
</evidence>
<dbReference type="SMART" id="SM00448">
    <property type="entry name" value="REC"/>
    <property type="match status" value="1"/>
</dbReference>
<evidence type="ECO:0000313" key="8">
    <source>
        <dbReference type="EMBL" id="MBU9713263.1"/>
    </source>
</evidence>
<keyword evidence="1 5" id="KW-0597">Phosphoprotein</keyword>
<comment type="caution">
    <text evidence="8">The sequence shown here is derived from an EMBL/GenBank/DDBJ whole genome shotgun (WGS) entry which is preliminary data.</text>
</comment>
<evidence type="ECO:0000256" key="3">
    <source>
        <dbReference type="ARBA" id="ARBA00023125"/>
    </source>
</evidence>
<gene>
    <name evidence="8" type="ORF">KS419_16145</name>
</gene>
<evidence type="ECO:0000256" key="1">
    <source>
        <dbReference type="ARBA" id="ARBA00022553"/>
    </source>
</evidence>